<evidence type="ECO:0000256" key="5">
    <source>
        <dbReference type="ARBA" id="ARBA00023136"/>
    </source>
</evidence>
<dbReference type="SUPFAM" id="SSF103473">
    <property type="entry name" value="MFS general substrate transporter"/>
    <property type="match status" value="1"/>
</dbReference>
<gene>
    <name evidence="9" type="ORF">CTI12_AA209700</name>
</gene>
<feature type="transmembrane region" description="Helical" evidence="8">
    <location>
        <begin position="244"/>
        <end position="262"/>
    </location>
</feature>
<dbReference type="Pfam" id="PF00854">
    <property type="entry name" value="PTR2"/>
    <property type="match status" value="1"/>
</dbReference>
<feature type="compositionally biased region" description="Polar residues" evidence="7">
    <location>
        <begin position="211"/>
        <end position="220"/>
    </location>
</feature>
<feature type="transmembrane region" description="Helical" evidence="8">
    <location>
        <begin position="164"/>
        <end position="186"/>
    </location>
</feature>
<evidence type="ECO:0000256" key="6">
    <source>
        <dbReference type="ARBA" id="ARBA00044504"/>
    </source>
</evidence>
<feature type="transmembrane region" description="Helical" evidence="8">
    <location>
        <begin position="84"/>
        <end position="109"/>
    </location>
</feature>
<dbReference type="InterPro" id="IPR000109">
    <property type="entry name" value="POT_fam"/>
</dbReference>
<evidence type="ECO:0000256" key="1">
    <source>
        <dbReference type="ARBA" id="ARBA00004141"/>
    </source>
</evidence>
<keyword evidence="4 8" id="KW-1133">Transmembrane helix</keyword>
<dbReference type="OrthoDB" id="975446at2759"/>
<evidence type="ECO:0000313" key="9">
    <source>
        <dbReference type="EMBL" id="PWA79089.1"/>
    </source>
</evidence>
<feature type="transmembrane region" description="Helical" evidence="8">
    <location>
        <begin position="58"/>
        <end position="78"/>
    </location>
</feature>
<feature type="region of interest" description="Disordered" evidence="7">
    <location>
        <begin position="211"/>
        <end position="230"/>
    </location>
</feature>
<evidence type="ECO:0000256" key="4">
    <source>
        <dbReference type="ARBA" id="ARBA00022989"/>
    </source>
</evidence>
<organism evidence="9 10">
    <name type="scientific">Artemisia annua</name>
    <name type="common">Sweet wormwood</name>
    <dbReference type="NCBI Taxonomy" id="35608"/>
    <lineage>
        <taxon>Eukaryota</taxon>
        <taxon>Viridiplantae</taxon>
        <taxon>Streptophyta</taxon>
        <taxon>Embryophyta</taxon>
        <taxon>Tracheophyta</taxon>
        <taxon>Spermatophyta</taxon>
        <taxon>Magnoliopsida</taxon>
        <taxon>eudicotyledons</taxon>
        <taxon>Gunneridae</taxon>
        <taxon>Pentapetalae</taxon>
        <taxon>asterids</taxon>
        <taxon>campanulids</taxon>
        <taxon>Asterales</taxon>
        <taxon>Asteraceae</taxon>
        <taxon>Asteroideae</taxon>
        <taxon>Anthemideae</taxon>
        <taxon>Artemisiinae</taxon>
        <taxon>Artemisia</taxon>
    </lineage>
</organism>
<dbReference type="Gene3D" id="1.20.1250.20">
    <property type="entry name" value="MFS general substrate transporter like domains"/>
    <property type="match status" value="1"/>
</dbReference>
<dbReference type="PANTHER" id="PTHR11654">
    <property type="entry name" value="OLIGOPEPTIDE TRANSPORTER-RELATED"/>
    <property type="match status" value="1"/>
</dbReference>
<comment type="caution">
    <text evidence="9">The sequence shown here is derived from an EMBL/GenBank/DDBJ whole genome shotgun (WGS) entry which is preliminary data.</text>
</comment>
<comment type="similarity">
    <text evidence="2">Belongs to the major facilitator superfamily. Proton-dependent oligopeptide transporter (POT/PTR) (TC 2.A.17) family.</text>
</comment>
<dbReference type="STRING" id="35608.A0A2U1P006"/>
<comment type="similarity">
    <text evidence="6">Belongs to the major facilitator superfamily. Phosphate:H(+) symporter (TC 2.A.1.9) family.</text>
</comment>
<proteinExistence type="inferred from homology"/>
<dbReference type="GO" id="GO:0022857">
    <property type="term" value="F:transmembrane transporter activity"/>
    <property type="evidence" value="ECO:0007669"/>
    <property type="project" value="InterPro"/>
</dbReference>
<keyword evidence="5 8" id="KW-0472">Membrane</keyword>
<evidence type="ECO:0000256" key="7">
    <source>
        <dbReference type="SAM" id="MobiDB-lite"/>
    </source>
</evidence>
<sequence length="471" mass="53529">MFSRFLTQSAIISVLMLYFTHYGGGLIRSTYLSNIQDALSSLLAIVMAHLADSFVGRFRTVLFSTTAYIGGLMLLWMFNPYDVTWLVVVALVLLAIGTSGEFLLQYMLFDLLDKNDKSSSRNETRSIARVGVWWKITKISAAITSNIWVAPFAFLDENSSWPKSFLICIITMTSSLIVFCMGHNLYHQRALTKRPVESFFRVLYARIQPNSNTQYPSNTSRQERSQPQHVGTNLQEDTVVVQSLLRIFPMWATFFVVALLSATGSTFFLEQYSNLNTDKFPANSYSLIQALSGVGIVFLYHLTPIRNSEKVEIGFGMICSVLSCVCAWQLEFHRLKDIKKLDDEDGHTSISFLWLVPQFCMLGFMEGLTTDGLVTFFTSRIDGPMKRYGEEYIEVLLGLGKIVNILLILILKSKLGWFKDTINNSRLDKYYVLLACICSLNFLIYCCIAKCCYGDKKEEHISDHHDSQQRA</sequence>
<feature type="transmembrane region" description="Helical" evidence="8">
    <location>
        <begin position="391"/>
        <end position="410"/>
    </location>
</feature>
<evidence type="ECO:0008006" key="11">
    <source>
        <dbReference type="Google" id="ProtNLM"/>
    </source>
</evidence>
<reference evidence="9 10" key="1">
    <citation type="journal article" date="2018" name="Mol. Plant">
        <title>The genome of Artemisia annua provides insight into the evolution of Asteraceae family and artemisinin biosynthesis.</title>
        <authorList>
            <person name="Shen Q."/>
            <person name="Zhang L."/>
            <person name="Liao Z."/>
            <person name="Wang S."/>
            <person name="Yan T."/>
            <person name="Shi P."/>
            <person name="Liu M."/>
            <person name="Fu X."/>
            <person name="Pan Q."/>
            <person name="Wang Y."/>
            <person name="Lv Z."/>
            <person name="Lu X."/>
            <person name="Zhang F."/>
            <person name="Jiang W."/>
            <person name="Ma Y."/>
            <person name="Chen M."/>
            <person name="Hao X."/>
            <person name="Li L."/>
            <person name="Tang Y."/>
            <person name="Lv G."/>
            <person name="Zhou Y."/>
            <person name="Sun X."/>
            <person name="Brodelius P.E."/>
            <person name="Rose J.K.C."/>
            <person name="Tang K."/>
        </authorList>
    </citation>
    <scope>NUCLEOTIDE SEQUENCE [LARGE SCALE GENOMIC DNA]</scope>
    <source>
        <strain evidence="10">cv. Huhao1</strain>
        <tissue evidence="9">Leaf</tissue>
    </source>
</reference>
<feature type="transmembrane region" description="Helical" evidence="8">
    <location>
        <begin position="282"/>
        <end position="301"/>
    </location>
</feature>
<evidence type="ECO:0000256" key="2">
    <source>
        <dbReference type="ARBA" id="ARBA00005982"/>
    </source>
</evidence>
<dbReference type="AlphaFoldDB" id="A0A2U1P006"/>
<keyword evidence="3 8" id="KW-0812">Transmembrane</keyword>
<dbReference type="GO" id="GO:0016020">
    <property type="term" value="C:membrane"/>
    <property type="evidence" value="ECO:0007669"/>
    <property type="project" value="UniProtKB-SubCell"/>
</dbReference>
<dbReference type="InterPro" id="IPR036259">
    <property type="entry name" value="MFS_trans_sf"/>
</dbReference>
<protein>
    <recommendedName>
        <fullName evidence="11">Major facilitator superfamily protein</fullName>
    </recommendedName>
</protein>
<accession>A0A2U1P006</accession>
<keyword evidence="10" id="KW-1185">Reference proteome</keyword>
<evidence type="ECO:0000313" key="10">
    <source>
        <dbReference type="Proteomes" id="UP000245207"/>
    </source>
</evidence>
<evidence type="ECO:0000256" key="8">
    <source>
        <dbReference type="SAM" id="Phobius"/>
    </source>
</evidence>
<comment type="subcellular location">
    <subcellularLocation>
        <location evidence="1">Membrane</location>
        <topology evidence="1">Multi-pass membrane protein</topology>
    </subcellularLocation>
</comment>
<feature type="transmembrane region" description="Helical" evidence="8">
    <location>
        <begin position="430"/>
        <end position="448"/>
    </location>
</feature>
<dbReference type="EMBL" id="PKPP01001902">
    <property type="protein sequence ID" value="PWA79089.1"/>
    <property type="molecule type" value="Genomic_DNA"/>
</dbReference>
<feature type="transmembrane region" description="Helical" evidence="8">
    <location>
        <begin position="130"/>
        <end position="152"/>
    </location>
</feature>
<name>A0A2U1P006_ARTAN</name>
<dbReference type="Proteomes" id="UP000245207">
    <property type="component" value="Unassembled WGS sequence"/>
</dbReference>
<feature type="transmembrane region" description="Helical" evidence="8">
    <location>
        <begin position="5"/>
        <end position="25"/>
    </location>
</feature>
<evidence type="ECO:0000256" key="3">
    <source>
        <dbReference type="ARBA" id="ARBA00022692"/>
    </source>
</evidence>